<gene>
    <name evidence="12" type="ORF">A7A08_02604</name>
</gene>
<dbReference type="SUPFAM" id="SSF50692">
    <property type="entry name" value="ADC-like"/>
    <property type="match status" value="1"/>
</dbReference>
<proteinExistence type="inferred from homology"/>
<dbReference type="InterPro" id="IPR006656">
    <property type="entry name" value="Mopterin_OxRdtase"/>
</dbReference>
<evidence type="ECO:0000256" key="1">
    <source>
        <dbReference type="ARBA" id="ARBA00001942"/>
    </source>
</evidence>
<evidence type="ECO:0000256" key="3">
    <source>
        <dbReference type="ARBA" id="ARBA00010312"/>
    </source>
</evidence>
<comment type="cofactor">
    <cofactor evidence="1">
        <name>Mo-bis(molybdopterin guanine dinucleotide)</name>
        <dbReference type="ChEBI" id="CHEBI:60539"/>
    </cofactor>
</comment>
<dbReference type="GO" id="GO:0030151">
    <property type="term" value="F:molybdenum ion binding"/>
    <property type="evidence" value="ECO:0007669"/>
    <property type="project" value="InterPro"/>
</dbReference>
<evidence type="ECO:0000256" key="2">
    <source>
        <dbReference type="ARBA" id="ARBA00001966"/>
    </source>
</evidence>
<name>A0A1E2RW88_9HYPH</name>
<dbReference type="PANTHER" id="PTHR43105">
    <property type="entry name" value="RESPIRATORY NITRATE REDUCTASE"/>
    <property type="match status" value="1"/>
</dbReference>
<dbReference type="EC" id="1.1.99.33" evidence="12"/>
<dbReference type="GO" id="GO:0016020">
    <property type="term" value="C:membrane"/>
    <property type="evidence" value="ECO:0007669"/>
    <property type="project" value="TreeGrafter"/>
</dbReference>
<comment type="similarity">
    <text evidence="3">Belongs to the prokaryotic molybdopterin-containing oxidoreductase family.</text>
</comment>
<feature type="domain" description="Molybdopterin oxidoreductase" evidence="10">
    <location>
        <begin position="112"/>
        <end position="482"/>
    </location>
</feature>
<dbReference type="InterPro" id="IPR050123">
    <property type="entry name" value="Prok_molybdopt-oxidoreductase"/>
</dbReference>
<sequence length="783" mass="87062">MASDKNRKSDHDDHAAGGWGAVNAAEKQLSRQKILMKGNKLLLSMNKPGGFDCPSCAWPDPKKPKLAEYCENGAKAVAWEATKKRTGPDFFAEHTVTELLTWSDFELEDQGRLTHPMGYNAETDKYEAVDWHTALSEIGTFVREQDRKRVELYTSGRTSNEAAFLWQLYGRLIGTNNFPDCSNMCHETTTVALPESIGIGKGTVTLDDWEHCDALFIIGQNPGTNSPRMLSYLHEMAMKGVPIVSFNPLKERGLVRFTDPQSPREMLTGKAQQISSNYFQLRTGGDILAMQGICKVVVEADDAAKAAGRERVLDVDFIAEHTHGFEAFADYVRNLSWADIELYTALTREQIEQAGEIYMKANNVICCWGMGITQHRRGGDALQQIINMLLLRGNMGKPGAGACPIRGHSNVQGDRTVGIYQKPKEPFLQKMDEVFGFENPREWGHDTAECCEAILRGDVDVFLGMGGNFFRAIPDLDRVTAKVKDIGLTMHVGTKLNRSHLLTGKRAYILPALGRTELDEQECGKQTITVEDSFSMVHGSTGMLKPASEHLRSEPWIIAGLAKETVADRAPIDWDGLVADYDRIRDKMEEVFPDLFENFNERLMVPGGFRLPNGASERVWNTPTGKANFLFTPNIKDSDDAVPDSGHLQLMTLRSHDQFNTTVYSLNDRYRGIKDDRMVVFMNERDMEERGLSEGDMIAFEAAADDGIERRVSGFKVVRYDLPQGCCGAYYPETNPLLALSHRDERSNTPASKSVPVKVVALTQATPANTVSEGAGPELVPAE</sequence>
<keyword evidence="7 12" id="KW-0560">Oxidoreductase</keyword>
<dbReference type="PATRIC" id="fig|1177755.3.peg.2626"/>
<comment type="caution">
    <text evidence="12">The sequence shown here is derived from an EMBL/GenBank/DDBJ whole genome shotgun (WGS) entry which is preliminary data.</text>
</comment>
<evidence type="ECO:0000313" key="12">
    <source>
        <dbReference type="EMBL" id="ODA66481.1"/>
    </source>
</evidence>
<dbReference type="Gene3D" id="2.40.40.20">
    <property type="match status" value="1"/>
</dbReference>
<dbReference type="Pfam" id="PF00384">
    <property type="entry name" value="Molybdopterin"/>
    <property type="match status" value="1"/>
</dbReference>
<dbReference type="Pfam" id="PF01568">
    <property type="entry name" value="Molydop_binding"/>
    <property type="match status" value="1"/>
</dbReference>
<dbReference type="InterPro" id="IPR006657">
    <property type="entry name" value="MoPterin_dinucl-bd_dom"/>
</dbReference>
<keyword evidence="6" id="KW-0479">Metal-binding</keyword>
<dbReference type="InterPro" id="IPR010046">
    <property type="entry name" value="Mopterin_OxRdtse_a_bac"/>
</dbReference>
<evidence type="ECO:0000256" key="9">
    <source>
        <dbReference type="ARBA" id="ARBA00023014"/>
    </source>
</evidence>
<comment type="cofactor">
    <cofactor evidence="2">
        <name>[4Fe-4S] cluster</name>
        <dbReference type="ChEBI" id="CHEBI:49883"/>
    </cofactor>
</comment>
<evidence type="ECO:0000256" key="8">
    <source>
        <dbReference type="ARBA" id="ARBA00023004"/>
    </source>
</evidence>
<dbReference type="InterPro" id="IPR037951">
    <property type="entry name" value="MopB_CT_YdeP"/>
</dbReference>
<accession>A0A1E2RW88</accession>
<dbReference type="EMBL" id="MASI01000007">
    <property type="protein sequence ID" value="ODA66481.1"/>
    <property type="molecule type" value="Genomic_DNA"/>
</dbReference>
<dbReference type="STRING" id="1177755.A7A08_02604"/>
<dbReference type="GO" id="GO:1990204">
    <property type="term" value="C:oxidoreductase complex"/>
    <property type="evidence" value="ECO:0007669"/>
    <property type="project" value="UniProtKB-ARBA"/>
</dbReference>
<dbReference type="GO" id="GO:0043546">
    <property type="term" value="F:molybdopterin cofactor binding"/>
    <property type="evidence" value="ECO:0007669"/>
    <property type="project" value="InterPro"/>
</dbReference>
<dbReference type="PIRSF" id="PIRSF000144">
    <property type="entry name" value="CbbBc"/>
    <property type="match status" value="1"/>
</dbReference>
<dbReference type="GO" id="GO:0051539">
    <property type="term" value="F:4 iron, 4 sulfur cluster binding"/>
    <property type="evidence" value="ECO:0007669"/>
    <property type="project" value="UniProtKB-KW"/>
</dbReference>
<evidence type="ECO:0000256" key="5">
    <source>
        <dbReference type="ARBA" id="ARBA00022505"/>
    </source>
</evidence>
<keyword evidence="5" id="KW-0500">Molybdenum</keyword>
<protein>
    <submittedName>
        <fullName evidence="12">Formate dehydrogenase H</fullName>
        <ecNumber evidence="12">1.1.99.33</ecNumber>
    </submittedName>
</protein>
<dbReference type="CDD" id="cd02767">
    <property type="entry name" value="MopB_ydeP"/>
    <property type="match status" value="1"/>
</dbReference>
<feature type="domain" description="Molybdopterin dinucleotide-binding" evidence="11">
    <location>
        <begin position="648"/>
        <end position="756"/>
    </location>
</feature>
<dbReference type="Gene3D" id="3.40.228.10">
    <property type="entry name" value="Dimethylsulfoxide Reductase, domain 2"/>
    <property type="match status" value="1"/>
</dbReference>
<dbReference type="AlphaFoldDB" id="A0A1E2RW88"/>
<reference evidence="12 13" key="1">
    <citation type="submission" date="2016-07" db="EMBL/GenBank/DDBJ databases">
        <title>Draft genome sequence of Methyloligella halotolerans C2T (VKM B-2706T=CCUG 61687T=DSM 25045T), a halotolerant polyhydroxybutyrate accumulating methylotroph.</title>
        <authorList>
            <person name="Vasilenko O.V."/>
            <person name="Doronina N.V."/>
            <person name="Poroshina M.N."/>
            <person name="Tarlachkov S.V."/>
            <person name="Trotsenko Y.A."/>
        </authorList>
    </citation>
    <scope>NUCLEOTIDE SEQUENCE [LARGE SCALE GENOMIC DNA]</scope>
    <source>
        <strain evidence="12 13">VKM B-2706</strain>
    </source>
</reference>
<dbReference type="GO" id="GO:0045333">
    <property type="term" value="P:cellular respiration"/>
    <property type="evidence" value="ECO:0007669"/>
    <property type="project" value="UniProtKB-ARBA"/>
</dbReference>
<dbReference type="PANTHER" id="PTHR43105:SF4">
    <property type="entry name" value="PROTEIN YDEP"/>
    <property type="match status" value="1"/>
</dbReference>
<evidence type="ECO:0000256" key="6">
    <source>
        <dbReference type="ARBA" id="ARBA00022723"/>
    </source>
</evidence>
<evidence type="ECO:0000313" key="13">
    <source>
        <dbReference type="Proteomes" id="UP000095087"/>
    </source>
</evidence>
<dbReference type="NCBIfam" id="TIGR01701">
    <property type="entry name" value="Fdhalpha-like"/>
    <property type="match status" value="1"/>
</dbReference>
<dbReference type="GO" id="GO:0008863">
    <property type="term" value="F:formate dehydrogenase (NAD+) activity"/>
    <property type="evidence" value="ECO:0007669"/>
    <property type="project" value="InterPro"/>
</dbReference>
<dbReference type="OrthoDB" id="5287431at2"/>
<dbReference type="SUPFAM" id="SSF53706">
    <property type="entry name" value="Formate dehydrogenase/DMSO reductase, domains 1-3"/>
    <property type="match status" value="1"/>
</dbReference>
<keyword evidence="8" id="KW-0408">Iron</keyword>
<evidence type="ECO:0000256" key="7">
    <source>
        <dbReference type="ARBA" id="ARBA00023002"/>
    </source>
</evidence>
<evidence type="ECO:0000256" key="4">
    <source>
        <dbReference type="ARBA" id="ARBA00022485"/>
    </source>
</evidence>
<evidence type="ECO:0000259" key="11">
    <source>
        <dbReference type="Pfam" id="PF01568"/>
    </source>
</evidence>
<evidence type="ECO:0000259" key="10">
    <source>
        <dbReference type="Pfam" id="PF00384"/>
    </source>
</evidence>
<dbReference type="InterPro" id="IPR009010">
    <property type="entry name" value="Asp_de-COase-like_dom_sf"/>
</dbReference>
<dbReference type="Proteomes" id="UP000095087">
    <property type="component" value="Unassembled WGS sequence"/>
</dbReference>
<keyword evidence="13" id="KW-1185">Reference proteome</keyword>
<dbReference type="Gene3D" id="3.40.50.740">
    <property type="match status" value="1"/>
</dbReference>
<dbReference type="RefSeq" id="WP_069095778.1">
    <property type="nucleotide sequence ID" value="NZ_MASI01000007.1"/>
</dbReference>
<keyword evidence="4" id="KW-0004">4Fe-4S</keyword>
<dbReference type="CDD" id="cd02787">
    <property type="entry name" value="MopB_CT_ydeP"/>
    <property type="match status" value="1"/>
</dbReference>
<dbReference type="InterPro" id="IPR041953">
    <property type="entry name" value="YdeP_MopB"/>
</dbReference>
<organism evidence="12 13">
    <name type="scientific">Methyloligella halotolerans</name>
    <dbReference type="NCBI Taxonomy" id="1177755"/>
    <lineage>
        <taxon>Bacteria</taxon>
        <taxon>Pseudomonadati</taxon>
        <taxon>Pseudomonadota</taxon>
        <taxon>Alphaproteobacteria</taxon>
        <taxon>Hyphomicrobiales</taxon>
        <taxon>Hyphomicrobiaceae</taxon>
        <taxon>Methyloligella</taxon>
    </lineage>
</organism>
<keyword evidence="9" id="KW-0411">Iron-sulfur</keyword>